<dbReference type="RefSeq" id="WP_177183518.1">
    <property type="nucleotide sequence ID" value="NZ_FORM01000004.1"/>
</dbReference>
<dbReference type="SUPFAM" id="SSF53448">
    <property type="entry name" value="Nucleotide-diphospho-sugar transferases"/>
    <property type="match status" value="1"/>
</dbReference>
<accession>A0A1I3NII7</accession>
<dbReference type="GO" id="GO:0016740">
    <property type="term" value="F:transferase activity"/>
    <property type="evidence" value="ECO:0007669"/>
    <property type="project" value="UniProtKB-KW"/>
</dbReference>
<dbReference type="Proteomes" id="UP000199559">
    <property type="component" value="Unassembled WGS sequence"/>
</dbReference>
<protein>
    <submittedName>
        <fullName evidence="2">Glycosyltransferase involved in cell wall bisynthesis</fullName>
    </submittedName>
</protein>
<evidence type="ECO:0000259" key="1">
    <source>
        <dbReference type="Pfam" id="PF00535"/>
    </source>
</evidence>
<proteinExistence type="predicted"/>
<evidence type="ECO:0000313" key="2">
    <source>
        <dbReference type="EMBL" id="SFJ09178.1"/>
    </source>
</evidence>
<feature type="domain" description="Glycosyltransferase 2-like" evidence="1">
    <location>
        <begin position="9"/>
        <end position="162"/>
    </location>
</feature>
<dbReference type="InterPro" id="IPR029044">
    <property type="entry name" value="Nucleotide-diphossugar_trans"/>
</dbReference>
<sequence>MITNTPLITVLLPVYNVEKYIEEAIQSVLDQTFEDFEILVIDDCSTDNTLEIIETITDDRIKIIKKEANKGLIDSLNLGFSLAKGKYIARMDGDDVNELTRFEKQFNVLESNPDVIACGSWIKFFGSNEKLIKHRETHSEIVAQMLVKCPMSLGCCMLRTSAVKNIGFEDDKLHVEDYDFWTRIAWDGRLYNIQEVLYHYRGHDNQVSNKYKELQVRGDFIIQLTLFKKLNYCTNKFKDDLLSKFLLKSDTIELEEFVLFLNWIKQLRVLNTKSKVFNTIELDSIMNSIKKRVVYQIFFTNDFAGVTKKWRKKAIFKLSKDDIIYVLKLKSKERLKIISKLVKLNAPLIYFYLFEGL</sequence>
<dbReference type="PANTHER" id="PTHR43685:SF10">
    <property type="entry name" value="LACTO-N-NEOTETRAOSE BIOSYNTHESIS GLYCOSYL TRANSFERASE LGTA"/>
    <property type="match status" value="1"/>
</dbReference>
<evidence type="ECO:0000313" key="3">
    <source>
        <dbReference type="Proteomes" id="UP000199559"/>
    </source>
</evidence>
<dbReference type="InterPro" id="IPR001173">
    <property type="entry name" value="Glyco_trans_2-like"/>
</dbReference>
<dbReference type="Pfam" id="PF00535">
    <property type="entry name" value="Glycos_transf_2"/>
    <property type="match status" value="1"/>
</dbReference>
<organism evidence="2 3">
    <name type="scientific">Olleya namhaensis</name>
    <dbReference type="NCBI Taxonomy" id="1144750"/>
    <lineage>
        <taxon>Bacteria</taxon>
        <taxon>Pseudomonadati</taxon>
        <taxon>Bacteroidota</taxon>
        <taxon>Flavobacteriia</taxon>
        <taxon>Flavobacteriales</taxon>
        <taxon>Flavobacteriaceae</taxon>
    </lineage>
</organism>
<dbReference type="InterPro" id="IPR050834">
    <property type="entry name" value="Glycosyltransf_2"/>
</dbReference>
<name>A0A1I3NII7_9FLAO</name>
<dbReference type="Gene3D" id="3.90.550.10">
    <property type="entry name" value="Spore Coat Polysaccharide Biosynthesis Protein SpsA, Chain A"/>
    <property type="match status" value="1"/>
</dbReference>
<dbReference type="PANTHER" id="PTHR43685">
    <property type="entry name" value="GLYCOSYLTRANSFERASE"/>
    <property type="match status" value="1"/>
</dbReference>
<gene>
    <name evidence="2" type="ORF">SAMN05443431_104167</name>
</gene>
<dbReference type="STRING" id="1144750.SAMN05443431_104167"/>
<reference evidence="3" key="1">
    <citation type="submission" date="2016-10" db="EMBL/GenBank/DDBJ databases">
        <authorList>
            <person name="Varghese N."/>
            <person name="Submissions S."/>
        </authorList>
    </citation>
    <scope>NUCLEOTIDE SEQUENCE [LARGE SCALE GENOMIC DNA]</scope>
    <source>
        <strain evidence="3">DSM 28881</strain>
    </source>
</reference>
<keyword evidence="2" id="KW-0808">Transferase</keyword>
<dbReference type="AlphaFoldDB" id="A0A1I3NII7"/>
<dbReference type="EMBL" id="FORM01000004">
    <property type="protein sequence ID" value="SFJ09178.1"/>
    <property type="molecule type" value="Genomic_DNA"/>
</dbReference>
<keyword evidence="3" id="KW-1185">Reference proteome</keyword>